<protein>
    <submittedName>
        <fullName evidence="2">Uncharacterized protein</fullName>
    </submittedName>
</protein>
<dbReference type="HOGENOM" id="CLU_2626108_0_0_1"/>
<feature type="region of interest" description="Disordered" evidence="1">
    <location>
        <begin position="1"/>
        <end position="29"/>
    </location>
</feature>
<dbReference type="EnsemblPlants" id="OMERI05G17530.1">
    <property type="protein sequence ID" value="OMERI05G17530.1"/>
    <property type="gene ID" value="OMERI05G17530"/>
</dbReference>
<reference evidence="2" key="1">
    <citation type="submission" date="2015-04" db="UniProtKB">
        <authorList>
            <consortium name="EnsemblPlants"/>
        </authorList>
    </citation>
    <scope>IDENTIFICATION</scope>
</reference>
<name>A0A0E0DSU3_9ORYZ</name>
<organism evidence="2">
    <name type="scientific">Oryza meridionalis</name>
    <dbReference type="NCBI Taxonomy" id="40149"/>
    <lineage>
        <taxon>Eukaryota</taxon>
        <taxon>Viridiplantae</taxon>
        <taxon>Streptophyta</taxon>
        <taxon>Embryophyta</taxon>
        <taxon>Tracheophyta</taxon>
        <taxon>Spermatophyta</taxon>
        <taxon>Magnoliopsida</taxon>
        <taxon>Liliopsida</taxon>
        <taxon>Poales</taxon>
        <taxon>Poaceae</taxon>
        <taxon>BOP clade</taxon>
        <taxon>Oryzoideae</taxon>
        <taxon>Oryzeae</taxon>
        <taxon>Oryzinae</taxon>
        <taxon>Oryza</taxon>
    </lineage>
</organism>
<feature type="compositionally biased region" description="Basic and acidic residues" evidence="1">
    <location>
        <begin position="1"/>
        <end position="12"/>
    </location>
</feature>
<evidence type="ECO:0000313" key="2">
    <source>
        <dbReference type="EnsemblPlants" id="OMERI05G17530.1"/>
    </source>
</evidence>
<sequence>MARRLKEAEELQSRAAAEAPAESEEEKRKRVCRELEKLRRPTSSATTPSVGSAHCCFALHLLRPPLPLQCVDQGQTCL</sequence>
<proteinExistence type="predicted"/>
<reference evidence="2" key="2">
    <citation type="submission" date="2018-05" db="EMBL/GenBank/DDBJ databases">
        <title>OmerRS3 (Oryza meridionalis Reference Sequence Version 3).</title>
        <authorList>
            <person name="Zhang J."/>
            <person name="Kudrna D."/>
            <person name="Lee S."/>
            <person name="Talag J."/>
            <person name="Welchert J."/>
            <person name="Wing R.A."/>
        </authorList>
    </citation>
    <scope>NUCLEOTIDE SEQUENCE [LARGE SCALE GENOMIC DNA]</scope>
    <source>
        <strain evidence="2">cv. OR44</strain>
    </source>
</reference>
<dbReference type="Proteomes" id="UP000008021">
    <property type="component" value="Chromosome 5"/>
</dbReference>
<evidence type="ECO:0000313" key="3">
    <source>
        <dbReference type="Proteomes" id="UP000008021"/>
    </source>
</evidence>
<keyword evidence="3" id="KW-1185">Reference proteome</keyword>
<dbReference type="AlphaFoldDB" id="A0A0E0DSU3"/>
<accession>A0A0E0DSU3</accession>
<evidence type="ECO:0000256" key="1">
    <source>
        <dbReference type="SAM" id="MobiDB-lite"/>
    </source>
</evidence>
<dbReference type="Gramene" id="OMERI05G17530.1">
    <property type="protein sequence ID" value="OMERI05G17530.1"/>
    <property type="gene ID" value="OMERI05G17530"/>
</dbReference>